<dbReference type="InterPro" id="IPR036173">
    <property type="entry name" value="G39-like_N_sf"/>
</dbReference>
<dbReference type="Gene3D" id="1.10.8.200">
    <property type="entry name" value="Replisome organizer (g39p helicase loader/inhibitor protein)"/>
    <property type="match status" value="1"/>
</dbReference>
<protein>
    <submittedName>
        <fullName evidence="1">Replicative helicase loader/inhibitor</fullName>
    </submittedName>
</protein>
<proteinExistence type="predicted"/>
<evidence type="ECO:0000313" key="2">
    <source>
        <dbReference type="Proteomes" id="UP001469365"/>
    </source>
</evidence>
<reference evidence="1 2" key="1">
    <citation type="submission" date="2024-04" db="EMBL/GenBank/DDBJ databases">
        <title>draft genome sequnece of Paenibacillus filicis.</title>
        <authorList>
            <person name="Kim D.-U."/>
        </authorList>
    </citation>
    <scope>NUCLEOTIDE SEQUENCE [LARGE SCALE GENOMIC DNA]</scope>
    <source>
        <strain evidence="1 2">KACC14197</strain>
    </source>
</reference>
<sequence length="72" mass="8109">MNRDETIKLLDFISGAYPGKFPVNVNVLNVWSKAFADQDFQSVMWRAEKFAAGNDRPPAISNLVIKHYPVIG</sequence>
<dbReference type="EMBL" id="JBBPCC010000038">
    <property type="protein sequence ID" value="MEK8132927.1"/>
    <property type="molecule type" value="Genomic_DNA"/>
</dbReference>
<dbReference type="Proteomes" id="UP001469365">
    <property type="component" value="Unassembled WGS sequence"/>
</dbReference>
<keyword evidence="1" id="KW-0067">ATP-binding</keyword>
<dbReference type="GO" id="GO:0004386">
    <property type="term" value="F:helicase activity"/>
    <property type="evidence" value="ECO:0007669"/>
    <property type="project" value="UniProtKB-KW"/>
</dbReference>
<keyword evidence="1" id="KW-0378">Hydrolase</keyword>
<dbReference type="RefSeq" id="WP_341420054.1">
    <property type="nucleotide sequence ID" value="NZ_JBBPCC010000038.1"/>
</dbReference>
<name>A0ABU9DXR4_9BACL</name>
<accession>A0ABU9DXR4</accession>
<keyword evidence="1" id="KW-0347">Helicase</keyword>
<dbReference type="SUPFAM" id="SSF89064">
    <property type="entry name" value="Replisome organizer (g39p helicase loader/inhibitor protein)"/>
    <property type="match status" value="1"/>
</dbReference>
<evidence type="ECO:0000313" key="1">
    <source>
        <dbReference type="EMBL" id="MEK8132927.1"/>
    </source>
</evidence>
<keyword evidence="2" id="KW-1185">Reference proteome</keyword>
<gene>
    <name evidence="1" type="ORF">WMW72_34100</name>
</gene>
<keyword evidence="1" id="KW-0547">Nucleotide-binding</keyword>
<organism evidence="1 2">
    <name type="scientific">Paenibacillus filicis</name>
    <dbReference type="NCBI Taxonomy" id="669464"/>
    <lineage>
        <taxon>Bacteria</taxon>
        <taxon>Bacillati</taxon>
        <taxon>Bacillota</taxon>
        <taxon>Bacilli</taxon>
        <taxon>Bacillales</taxon>
        <taxon>Paenibacillaceae</taxon>
        <taxon>Paenibacillus</taxon>
    </lineage>
</organism>
<comment type="caution">
    <text evidence="1">The sequence shown here is derived from an EMBL/GenBank/DDBJ whole genome shotgun (WGS) entry which is preliminary data.</text>
</comment>